<feature type="compositionally biased region" description="Polar residues" evidence="12">
    <location>
        <begin position="500"/>
        <end position="513"/>
    </location>
</feature>
<feature type="signal peptide" evidence="13">
    <location>
        <begin position="1"/>
        <end position="25"/>
    </location>
</feature>
<evidence type="ECO:0000256" key="13">
    <source>
        <dbReference type="SAM" id="SignalP"/>
    </source>
</evidence>
<keyword evidence="11" id="KW-0175">Coiled coil</keyword>
<evidence type="ECO:0000256" key="4">
    <source>
        <dbReference type="ARBA" id="ARBA00022782"/>
    </source>
</evidence>
<dbReference type="Proteomes" id="UP001174136">
    <property type="component" value="Unassembled WGS sequence"/>
</dbReference>
<accession>A0AA47M4R5</accession>
<evidence type="ECO:0000256" key="10">
    <source>
        <dbReference type="PROSITE-ProRule" id="PRU00267"/>
    </source>
</evidence>
<dbReference type="InterPro" id="IPR009071">
    <property type="entry name" value="HMG_box_dom"/>
</dbReference>
<evidence type="ECO:0000256" key="12">
    <source>
        <dbReference type="SAM" id="MobiDB-lite"/>
    </source>
</evidence>
<evidence type="ECO:0000256" key="1">
    <source>
        <dbReference type="ARBA" id="ARBA00004123"/>
    </source>
</evidence>
<keyword evidence="13" id="KW-0732">Signal</keyword>
<keyword evidence="4" id="KW-0221">Differentiation</keyword>
<dbReference type="PROSITE" id="PS50118">
    <property type="entry name" value="HMG_BOX_2"/>
    <property type="match status" value="1"/>
</dbReference>
<organism evidence="15 16">
    <name type="scientific">Merluccius polli</name>
    <name type="common">Benguela hake</name>
    <name type="synonym">Merluccius cadenati</name>
    <dbReference type="NCBI Taxonomy" id="89951"/>
    <lineage>
        <taxon>Eukaryota</taxon>
        <taxon>Metazoa</taxon>
        <taxon>Chordata</taxon>
        <taxon>Craniata</taxon>
        <taxon>Vertebrata</taxon>
        <taxon>Euteleostomi</taxon>
        <taxon>Actinopterygii</taxon>
        <taxon>Neopterygii</taxon>
        <taxon>Teleostei</taxon>
        <taxon>Neoteleostei</taxon>
        <taxon>Acanthomorphata</taxon>
        <taxon>Zeiogadaria</taxon>
        <taxon>Gadariae</taxon>
        <taxon>Gadiformes</taxon>
        <taxon>Gadoidei</taxon>
        <taxon>Merlucciidae</taxon>
        <taxon>Merluccius</taxon>
    </lineage>
</organism>
<dbReference type="PANTHER" id="PTHR45789:SF1">
    <property type="entry name" value="TRANSCRIPTION FACTOR SOX-6"/>
    <property type="match status" value="1"/>
</dbReference>
<evidence type="ECO:0000256" key="9">
    <source>
        <dbReference type="ARBA" id="ARBA00023242"/>
    </source>
</evidence>
<keyword evidence="2" id="KW-0217">Developmental protein</keyword>
<feature type="compositionally biased region" description="Polar residues" evidence="12">
    <location>
        <begin position="396"/>
        <end position="414"/>
    </location>
</feature>
<keyword evidence="9 10" id="KW-0539">Nucleus</keyword>
<dbReference type="PANTHER" id="PTHR45789">
    <property type="entry name" value="FI18025P1"/>
    <property type="match status" value="1"/>
</dbReference>
<evidence type="ECO:0000313" key="15">
    <source>
        <dbReference type="EMBL" id="KAK0133630.1"/>
    </source>
</evidence>
<feature type="coiled-coil region" evidence="11">
    <location>
        <begin position="175"/>
        <end position="226"/>
    </location>
</feature>
<feature type="chain" id="PRO_5041445064" evidence="13">
    <location>
        <begin position="26"/>
        <end position="637"/>
    </location>
</feature>
<feature type="region of interest" description="Disordered" evidence="12">
    <location>
        <begin position="498"/>
        <end position="529"/>
    </location>
</feature>
<feature type="compositionally biased region" description="Polar residues" evidence="12">
    <location>
        <begin position="319"/>
        <end position="331"/>
    </location>
</feature>
<dbReference type="InterPro" id="IPR051356">
    <property type="entry name" value="SOX/SOX-like_TF"/>
</dbReference>
<feature type="DNA-binding region" description="HMG box" evidence="10">
    <location>
        <begin position="530"/>
        <end position="598"/>
    </location>
</feature>
<evidence type="ECO:0000256" key="8">
    <source>
        <dbReference type="ARBA" id="ARBA00023163"/>
    </source>
</evidence>
<dbReference type="GO" id="GO:0032332">
    <property type="term" value="P:positive regulation of chondrocyte differentiation"/>
    <property type="evidence" value="ECO:0007669"/>
    <property type="project" value="TreeGrafter"/>
</dbReference>
<feature type="compositionally biased region" description="Pro residues" evidence="12">
    <location>
        <begin position="361"/>
        <end position="373"/>
    </location>
</feature>
<dbReference type="GO" id="GO:0000981">
    <property type="term" value="F:DNA-binding transcription factor activity, RNA polymerase II-specific"/>
    <property type="evidence" value="ECO:0007669"/>
    <property type="project" value="TreeGrafter"/>
</dbReference>
<dbReference type="GO" id="GO:0000978">
    <property type="term" value="F:RNA polymerase II cis-regulatory region sequence-specific DNA binding"/>
    <property type="evidence" value="ECO:0007669"/>
    <property type="project" value="TreeGrafter"/>
</dbReference>
<protein>
    <submittedName>
        <fullName evidence="15">Transcription factor SOX-6</fullName>
    </submittedName>
</protein>
<dbReference type="Pfam" id="PF00505">
    <property type="entry name" value="HMG_box"/>
    <property type="match status" value="1"/>
</dbReference>
<gene>
    <name evidence="15" type="primary">SOX6</name>
    <name evidence="15" type="ORF">N1851_030861</name>
</gene>
<feature type="domain" description="HMG box" evidence="14">
    <location>
        <begin position="530"/>
        <end position="598"/>
    </location>
</feature>
<keyword evidence="5" id="KW-0805">Transcription regulation</keyword>
<comment type="subcellular location">
    <subcellularLocation>
        <location evidence="1">Nucleus</location>
    </subcellularLocation>
</comment>
<name>A0AA47M4R5_MERPO</name>
<dbReference type="SMART" id="SM00398">
    <property type="entry name" value="HMG"/>
    <property type="match status" value="1"/>
</dbReference>
<keyword evidence="7" id="KW-0010">Activator</keyword>
<evidence type="ECO:0000256" key="5">
    <source>
        <dbReference type="ARBA" id="ARBA00023015"/>
    </source>
</evidence>
<comment type="caution">
    <text evidence="15">The sequence shown here is derived from an EMBL/GenBank/DDBJ whole genome shotgun (WGS) entry which is preliminary data.</text>
</comment>
<dbReference type="GO" id="GO:0045165">
    <property type="term" value="P:cell fate commitment"/>
    <property type="evidence" value="ECO:0007669"/>
    <property type="project" value="TreeGrafter"/>
</dbReference>
<reference evidence="15" key="1">
    <citation type="journal article" date="2023" name="Front. Mar. Sci.">
        <title>A new Merluccius polli reference genome to investigate the effects of global change in West African waters.</title>
        <authorList>
            <person name="Mateo J.L."/>
            <person name="Blanco-Fernandez C."/>
            <person name="Garcia-Vazquez E."/>
            <person name="Machado-Schiaffino G."/>
        </authorList>
    </citation>
    <scope>NUCLEOTIDE SEQUENCE</scope>
    <source>
        <strain evidence="15">C29</strain>
        <tissue evidence="15">Fin</tissue>
    </source>
</reference>
<evidence type="ECO:0000256" key="11">
    <source>
        <dbReference type="SAM" id="Coils"/>
    </source>
</evidence>
<keyword evidence="16" id="KW-1185">Reference proteome</keyword>
<evidence type="ECO:0000259" key="14">
    <source>
        <dbReference type="PROSITE" id="PS50118"/>
    </source>
</evidence>
<proteinExistence type="predicted"/>
<dbReference type="GO" id="GO:0007417">
    <property type="term" value="P:central nervous system development"/>
    <property type="evidence" value="ECO:0007669"/>
    <property type="project" value="TreeGrafter"/>
</dbReference>
<feature type="region of interest" description="Disordered" evidence="12">
    <location>
        <begin position="353"/>
        <end position="427"/>
    </location>
</feature>
<feature type="compositionally biased region" description="Gly residues" evidence="12">
    <location>
        <begin position="417"/>
        <end position="427"/>
    </location>
</feature>
<dbReference type="FunFam" id="1.10.30.10:FF:000003">
    <property type="entry name" value="Putative transcription factor SOX-6"/>
    <property type="match status" value="1"/>
</dbReference>
<evidence type="ECO:0000256" key="3">
    <source>
        <dbReference type="ARBA" id="ARBA00022499"/>
    </source>
</evidence>
<dbReference type="AlphaFoldDB" id="A0AA47M4R5"/>
<evidence type="ECO:0000313" key="16">
    <source>
        <dbReference type="Proteomes" id="UP001174136"/>
    </source>
</evidence>
<dbReference type="SUPFAM" id="SSF47095">
    <property type="entry name" value="HMG-box"/>
    <property type="match status" value="1"/>
</dbReference>
<sequence length="637" mass="70880">MHTHNCLIIHRFVLVFFLLSLQISAASNNIMSSVRKKEVAVACATWAKNNLVLPNCIGSGVRSSGGDEWLGMEWRCAQKTMVKGTEQRIRIPGDLCGKRAELHSVICNTTSPLPKQRSWVVEHLELIQLAKSVSKLMDLLFSSANDSGTPESLAEKEHQLSTMIGQLISLREQLLAAHDEQKKLATSQMEKQRQQMELARQQQEQIARQQQQLLQQQHKINVLQQQIQVQGHMPPLMIPIFPHDQRTLAAAAAAQQGFLFPPGMSYKPGDNYPVQFIPSTMAAAAASGLSPLQLQQLYAAQLASMQVSPGAKMPPLPQPTNASGPISPSSLKNDKRSSSPLAQVKVHLLTSSRLPLTSSLPPRPAPPFLQQPPDPEEGTQPLNLSARPKTGELGKSPTSPTGNLFSSSKGSPNSMMGKGGLHSPLGGGLGRGSSLDILSSLNSTALFGDQDAVMKAIQEARKMREQIQREHHQQGLEAKLSALTSMGLNNCRVDKVRNAGRQSKQQRGASTTEARVYREARGRNSTEPHIKRPMNAFMVWAKDERRKILQAFPDMHNSNISKILGSRWKSMSNQEKQPYYEEQARLSKIHLEKYPNYKYKPRPKRTCIIDGKKLRIGEYKQMMRSRRQEMRQFFTVG</sequence>
<evidence type="ECO:0000256" key="7">
    <source>
        <dbReference type="ARBA" id="ARBA00023159"/>
    </source>
</evidence>
<feature type="region of interest" description="Disordered" evidence="12">
    <location>
        <begin position="309"/>
        <end position="340"/>
    </location>
</feature>
<dbReference type="InterPro" id="IPR036910">
    <property type="entry name" value="HMG_box_dom_sf"/>
</dbReference>
<dbReference type="EMBL" id="JAOPHQ010005978">
    <property type="protein sequence ID" value="KAK0133630.1"/>
    <property type="molecule type" value="Genomic_DNA"/>
</dbReference>
<keyword evidence="3" id="KW-1017">Isopeptide bond</keyword>
<dbReference type="Gene3D" id="1.10.30.10">
    <property type="entry name" value="High mobility group box domain"/>
    <property type="match status" value="1"/>
</dbReference>
<keyword evidence="8" id="KW-0804">Transcription</keyword>
<feature type="compositionally biased region" description="Basic and acidic residues" evidence="12">
    <location>
        <begin position="515"/>
        <end position="529"/>
    </location>
</feature>
<keyword evidence="6 10" id="KW-0238">DNA-binding</keyword>
<dbReference type="CDD" id="cd22030">
    <property type="entry name" value="HMG-box_SoxD"/>
    <property type="match status" value="1"/>
</dbReference>
<evidence type="ECO:0000256" key="6">
    <source>
        <dbReference type="ARBA" id="ARBA00023125"/>
    </source>
</evidence>
<dbReference type="GO" id="GO:0005634">
    <property type="term" value="C:nucleus"/>
    <property type="evidence" value="ECO:0007669"/>
    <property type="project" value="UniProtKB-SubCell"/>
</dbReference>
<evidence type="ECO:0000256" key="2">
    <source>
        <dbReference type="ARBA" id="ARBA00022473"/>
    </source>
</evidence>